<evidence type="ECO:0000256" key="1">
    <source>
        <dbReference type="ARBA" id="ARBA00022614"/>
    </source>
</evidence>
<dbReference type="Proteomes" id="UP001168877">
    <property type="component" value="Unassembled WGS sequence"/>
</dbReference>
<evidence type="ECO:0000313" key="3">
    <source>
        <dbReference type="EMBL" id="KAK0590928.1"/>
    </source>
</evidence>
<sequence length="185" mass="20002">MMLELGRFPNLLVFNVSNNSFTGMLNSQTWSASNGTEILDLLMNHFVGNLGSLENCSSSLKELHLDVNSLPGSLPGELPNVFGNLTNLEFFIANSNSFSGSLPLSLGLCSKLHVLDLQNNSLTGSIDLNFTRMNSLCTLNLAGNHFSGPLRNSLADCHQLKILSLAKNGFAGQIPFVSVEVLKLF</sequence>
<name>A0AA39SFM5_ACESA</name>
<dbReference type="InterPro" id="IPR053038">
    <property type="entry name" value="RLP_Defense"/>
</dbReference>
<dbReference type="InterPro" id="IPR032675">
    <property type="entry name" value="LRR_dom_sf"/>
</dbReference>
<dbReference type="Pfam" id="PF13855">
    <property type="entry name" value="LRR_8"/>
    <property type="match status" value="1"/>
</dbReference>
<dbReference type="PANTHER" id="PTHR48064:SF6">
    <property type="entry name" value="RECEPTOR-LIKE PROTEIN KINASE 2"/>
    <property type="match status" value="1"/>
</dbReference>
<gene>
    <name evidence="3" type="ORF">LWI29_033317</name>
</gene>
<organism evidence="3 4">
    <name type="scientific">Acer saccharum</name>
    <name type="common">Sugar maple</name>
    <dbReference type="NCBI Taxonomy" id="4024"/>
    <lineage>
        <taxon>Eukaryota</taxon>
        <taxon>Viridiplantae</taxon>
        <taxon>Streptophyta</taxon>
        <taxon>Embryophyta</taxon>
        <taxon>Tracheophyta</taxon>
        <taxon>Spermatophyta</taxon>
        <taxon>Magnoliopsida</taxon>
        <taxon>eudicotyledons</taxon>
        <taxon>Gunneridae</taxon>
        <taxon>Pentapetalae</taxon>
        <taxon>rosids</taxon>
        <taxon>malvids</taxon>
        <taxon>Sapindales</taxon>
        <taxon>Sapindaceae</taxon>
        <taxon>Hippocastanoideae</taxon>
        <taxon>Acereae</taxon>
        <taxon>Acer</taxon>
    </lineage>
</organism>
<keyword evidence="2" id="KW-0677">Repeat</keyword>
<reference evidence="3" key="2">
    <citation type="submission" date="2023-06" db="EMBL/GenBank/DDBJ databases">
        <authorList>
            <person name="Swenson N.G."/>
            <person name="Wegrzyn J.L."/>
            <person name="Mcevoy S.L."/>
        </authorList>
    </citation>
    <scope>NUCLEOTIDE SEQUENCE</scope>
    <source>
        <strain evidence="3">NS2018</strain>
        <tissue evidence="3">Leaf</tissue>
    </source>
</reference>
<evidence type="ECO:0000256" key="2">
    <source>
        <dbReference type="ARBA" id="ARBA00022737"/>
    </source>
</evidence>
<dbReference type="EMBL" id="JAUESC010000381">
    <property type="protein sequence ID" value="KAK0590928.1"/>
    <property type="molecule type" value="Genomic_DNA"/>
</dbReference>
<dbReference type="PANTHER" id="PTHR48064">
    <property type="entry name" value="OS01G0750400 PROTEIN"/>
    <property type="match status" value="1"/>
</dbReference>
<reference evidence="3" key="1">
    <citation type="journal article" date="2022" name="Plant J.">
        <title>Strategies of tolerance reflected in two North American maple genomes.</title>
        <authorList>
            <person name="McEvoy S.L."/>
            <person name="Sezen U.U."/>
            <person name="Trouern-Trend A."/>
            <person name="McMahon S.M."/>
            <person name="Schaberg P.G."/>
            <person name="Yang J."/>
            <person name="Wegrzyn J.L."/>
            <person name="Swenson N.G."/>
        </authorList>
    </citation>
    <scope>NUCLEOTIDE SEQUENCE</scope>
    <source>
        <strain evidence="3">NS2018</strain>
    </source>
</reference>
<dbReference type="InterPro" id="IPR001611">
    <property type="entry name" value="Leu-rich_rpt"/>
</dbReference>
<protein>
    <submittedName>
        <fullName evidence="3">Uncharacterized protein</fullName>
    </submittedName>
</protein>
<keyword evidence="1" id="KW-0433">Leucine-rich repeat</keyword>
<dbReference type="SUPFAM" id="SSF52058">
    <property type="entry name" value="L domain-like"/>
    <property type="match status" value="1"/>
</dbReference>
<dbReference type="Gene3D" id="3.80.10.10">
    <property type="entry name" value="Ribonuclease Inhibitor"/>
    <property type="match status" value="1"/>
</dbReference>
<dbReference type="FunFam" id="3.80.10.10:FF:000383">
    <property type="entry name" value="Leucine-rich repeat receptor protein kinase EMS1"/>
    <property type="match status" value="1"/>
</dbReference>
<dbReference type="AlphaFoldDB" id="A0AA39SFM5"/>
<comment type="caution">
    <text evidence="3">The sequence shown here is derived from an EMBL/GenBank/DDBJ whole genome shotgun (WGS) entry which is preliminary data.</text>
</comment>
<accession>A0AA39SFM5</accession>
<evidence type="ECO:0000313" key="4">
    <source>
        <dbReference type="Proteomes" id="UP001168877"/>
    </source>
</evidence>
<proteinExistence type="predicted"/>
<keyword evidence="4" id="KW-1185">Reference proteome</keyword>